<dbReference type="AlphaFoldDB" id="A0A0Q3S5N3"/>
<sequence length="147" mass="16102">MAGSPKTALSLLLVSSSWTLYLRQIGKGTERNQVEMVNSSQPIGFGTIVVNNWAVLDAPLPSATVVAHARGIRPCLMGQHFKQWVSPVQRIKWAIVGGTGELARADGTIKHKLIRSTDVESYRQADIHAFYTPAAVSRTYVKNEISI</sequence>
<evidence type="ECO:0000256" key="1">
    <source>
        <dbReference type="SAM" id="SignalP"/>
    </source>
</evidence>
<dbReference type="Gramene" id="KQK20442">
    <property type="protein sequence ID" value="KQK20442"/>
    <property type="gene ID" value="BRADI_1g54505v3"/>
</dbReference>
<gene>
    <name evidence="2" type="ORF">BRADI_1g54505v3</name>
</gene>
<protein>
    <recommendedName>
        <fullName evidence="5">Dirigent protein</fullName>
    </recommendedName>
</protein>
<dbReference type="OrthoDB" id="590363at2759"/>
<evidence type="ECO:0000313" key="4">
    <source>
        <dbReference type="Proteomes" id="UP000008810"/>
    </source>
</evidence>
<dbReference type="Proteomes" id="UP000008810">
    <property type="component" value="Chromosome 1"/>
</dbReference>
<dbReference type="InParanoid" id="A0A0Q3S5N3"/>
<keyword evidence="4" id="KW-1185">Reference proteome</keyword>
<evidence type="ECO:0008006" key="5">
    <source>
        <dbReference type="Google" id="ProtNLM"/>
    </source>
</evidence>
<feature type="chain" id="PRO_5035999833" description="Dirigent protein" evidence="1">
    <location>
        <begin position="20"/>
        <end position="147"/>
    </location>
</feature>
<organism evidence="2">
    <name type="scientific">Brachypodium distachyon</name>
    <name type="common">Purple false brome</name>
    <name type="synonym">Trachynia distachya</name>
    <dbReference type="NCBI Taxonomy" id="15368"/>
    <lineage>
        <taxon>Eukaryota</taxon>
        <taxon>Viridiplantae</taxon>
        <taxon>Streptophyta</taxon>
        <taxon>Embryophyta</taxon>
        <taxon>Tracheophyta</taxon>
        <taxon>Spermatophyta</taxon>
        <taxon>Magnoliopsida</taxon>
        <taxon>Liliopsida</taxon>
        <taxon>Poales</taxon>
        <taxon>Poaceae</taxon>
        <taxon>BOP clade</taxon>
        <taxon>Pooideae</taxon>
        <taxon>Stipodae</taxon>
        <taxon>Brachypodieae</taxon>
        <taxon>Brachypodium</taxon>
    </lineage>
</organism>
<reference evidence="3" key="3">
    <citation type="submission" date="2018-08" db="UniProtKB">
        <authorList>
            <consortium name="EnsemblPlants"/>
        </authorList>
    </citation>
    <scope>IDENTIFICATION</scope>
    <source>
        <strain evidence="3">cv. Bd21</strain>
    </source>
</reference>
<name>A0A0Q3S5N3_BRADI</name>
<proteinExistence type="predicted"/>
<feature type="signal peptide" evidence="1">
    <location>
        <begin position="1"/>
        <end position="19"/>
    </location>
</feature>
<reference evidence="2" key="2">
    <citation type="submission" date="2017-06" db="EMBL/GenBank/DDBJ databases">
        <title>WGS assembly of Brachypodium distachyon.</title>
        <authorList>
            <consortium name="The International Brachypodium Initiative"/>
            <person name="Lucas S."/>
            <person name="Harmon-Smith M."/>
            <person name="Lail K."/>
            <person name="Tice H."/>
            <person name="Grimwood J."/>
            <person name="Bruce D."/>
            <person name="Barry K."/>
            <person name="Shu S."/>
            <person name="Lindquist E."/>
            <person name="Wang M."/>
            <person name="Pitluck S."/>
            <person name="Vogel J.P."/>
            <person name="Garvin D.F."/>
            <person name="Mockler T.C."/>
            <person name="Schmutz J."/>
            <person name="Rokhsar D."/>
            <person name="Bevan M.W."/>
        </authorList>
    </citation>
    <scope>NUCLEOTIDE SEQUENCE</scope>
    <source>
        <strain evidence="2">Bd21</strain>
    </source>
</reference>
<keyword evidence="1" id="KW-0732">Signal</keyword>
<dbReference type="EnsemblPlants" id="KQK20442">
    <property type="protein sequence ID" value="KQK20442"/>
    <property type="gene ID" value="BRADI_1g54505v3"/>
</dbReference>
<reference evidence="2 3" key="1">
    <citation type="journal article" date="2010" name="Nature">
        <title>Genome sequencing and analysis of the model grass Brachypodium distachyon.</title>
        <authorList>
            <consortium name="International Brachypodium Initiative"/>
        </authorList>
    </citation>
    <scope>NUCLEOTIDE SEQUENCE [LARGE SCALE GENOMIC DNA]</scope>
    <source>
        <strain evidence="2 3">Bd21</strain>
    </source>
</reference>
<accession>A0A0Q3S5N3</accession>
<evidence type="ECO:0000313" key="3">
    <source>
        <dbReference type="EnsemblPlants" id="KQK20442"/>
    </source>
</evidence>
<evidence type="ECO:0000313" key="2">
    <source>
        <dbReference type="EMBL" id="KQK20442.1"/>
    </source>
</evidence>
<dbReference type="EMBL" id="CM000880">
    <property type="protein sequence ID" value="KQK20442.1"/>
    <property type="molecule type" value="Genomic_DNA"/>
</dbReference>